<proteinExistence type="predicted"/>
<evidence type="ECO:0000313" key="3">
    <source>
        <dbReference type="Proteomes" id="UP000015106"/>
    </source>
</evidence>
<dbReference type="AlphaFoldDB" id="A0A8R7QWR9"/>
<reference evidence="2" key="3">
    <citation type="submission" date="2022-06" db="UniProtKB">
        <authorList>
            <consortium name="EnsemblPlants"/>
        </authorList>
    </citation>
    <scope>IDENTIFICATION</scope>
</reference>
<organism evidence="2 3">
    <name type="scientific">Triticum urartu</name>
    <name type="common">Red wild einkorn</name>
    <name type="synonym">Crithodium urartu</name>
    <dbReference type="NCBI Taxonomy" id="4572"/>
    <lineage>
        <taxon>Eukaryota</taxon>
        <taxon>Viridiplantae</taxon>
        <taxon>Streptophyta</taxon>
        <taxon>Embryophyta</taxon>
        <taxon>Tracheophyta</taxon>
        <taxon>Spermatophyta</taxon>
        <taxon>Magnoliopsida</taxon>
        <taxon>Liliopsida</taxon>
        <taxon>Poales</taxon>
        <taxon>Poaceae</taxon>
        <taxon>BOP clade</taxon>
        <taxon>Pooideae</taxon>
        <taxon>Triticodae</taxon>
        <taxon>Triticeae</taxon>
        <taxon>Triticinae</taxon>
        <taxon>Triticum</taxon>
    </lineage>
</organism>
<reference evidence="3" key="1">
    <citation type="journal article" date="2013" name="Nature">
        <title>Draft genome of the wheat A-genome progenitor Triticum urartu.</title>
        <authorList>
            <person name="Ling H.Q."/>
            <person name="Zhao S."/>
            <person name="Liu D."/>
            <person name="Wang J."/>
            <person name="Sun H."/>
            <person name="Zhang C."/>
            <person name="Fan H."/>
            <person name="Li D."/>
            <person name="Dong L."/>
            <person name="Tao Y."/>
            <person name="Gao C."/>
            <person name="Wu H."/>
            <person name="Li Y."/>
            <person name="Cui Y."/>
            <person name="Guo X."/>
            <person name="Zheng S."/>
            <person name="Wang B."/>
            <person name="Yu K."/>
            <person name="Liang Q."/>
            <person name="Yang W."/>
            <person name="Lou X."/>
            <person name="Chen J."/>
            <person name="Feng M."/>
            <person name="Jian J."/>
            <person name="Zhang X."/>
            <person name="Luo G."/>
            <person name="Jiang Y."/>
            <person name="Liu J."/>
            <person name="Wang Z."/>
            <person name="Sha Y."/>
            <person name="Zhang B."/>
            <person name="Wu H."/>
            <person name="Tang D."/>
            <person name="Shen Q."/>
            <person name="Xue P."/>
            <person name="Zou S."/>
            <person name="Wang X."/>
            <person name="Liu X."/>
            <person name="Wang F."/>
            <person name="Yang Y."/>
            <person name="An X."/>
            <person name="Dong Z."/>
            <person name="Zhang K."/>
            <person name="Zhang X."/>
            <person name="Luo M.C."/>
            <person name="Dvorak J."/>
            <person name="Tong Y."/>
            <person name="Wang J."/>
            <person name="Yang H."/>
            <person name="Li Z."/>
            <person name="Wang D."/>
            <person name="Zhang A."/>
            <person name="Wang J."/>
        </authorList>
    </citation>
    <scope>NUCLEOTIDE SEQUENCE</scope>
    <source>
        <strain evidence="3">cv. G1812</strain>
    </source>
</reference>
<dbReference type="Proteomes" id="UP000015106">
    <property type="component" value="Chromosome 7"/>
</dbReference>
<sequence>PSGRSLSLSLSLPVPRLFHFHPSGRERERCDQRSAAAATSGGCPAMDLVVVGDGPGRPTRCRDRGGGEASRVFPASSSEGARQ</sequence>
<accession>A0A8R7QWR9</accession>
<evidence type="ECO:0000313" key="2">
    <source>
        <dbReference type="EnsemblPlants" id="TuG1812G0700000960.01.T01.cds303211"/>
    </source>
</evidence>
<reference evidence="2" key="2">
    <citation type="submission" date="2018-03" db="EMBL/GenBank/DDBJ databases">
        <title>The Triticum urartu genome reveals the dynamic nature of wheat genome evolution.</title>
        <authorList>
            <person name="Ling H."/>
            <person name="Ma B."/>
            <person name="Shi X."/>
            <person name="Liu H."/>
            <person name="Dong L."/>
            <person name="Sun H."/>
            <person name="Cao Y."/>
            <person name="Gao Q."/>
            <person name="Zheng S."/>
            <person name="Li Y."/>
            <person name="Yu Y."/>
            <person name="Du H."/>
            <person name="Qi M."/>
            <person name="Li Y."/>
            <person name="Yu H."/>
            <person name="Cui Y."/>
            <person name="Wang N."/>
            <person name="Chen C."/>
            <person name="Wu H."/>
            <person name="Zhao Y."/>
            <person name="Zhang J."/>
            <person name="Li Y."/>
            <person name="Zhou W."/>
            <person name="Zhang B."/>
            <person name="Hu W."/>
            <person name="Eijk M."/>
            <person name="Tang J."/>
            <person name="Witsenboer H."/>
            <person name="Zhao S."/>
            <person name="Li Z."/>
            <person name="Zhang A."/>
            <person name="Wang D."/>
            <person name="Liang C."/>
        </authorList>
    </citation>
    <scope>NUCLEOTIDE SEQUENCE [LARGE SCALE GENOMIC DNA]</scope>
    <source>
        <strain evidence="2">cv. G1812</strain>
    </source>
</reference>
<feature type="region of interest" description="Disordered" evidence="1">
    <location>
        <begin position="49"/>
        <end position="83"/>
    </location>
</feature>
<keyword evidence="3" id="KW-1185">Reference proteome</keyword>
<dbReference type="EnsemblPlants" id="TuG1812G0700000960.01.T01">
    <property type="protein sequence ID" value="TuG1812G0700000960.01.T01.cds303211"/>
    <property type="gene ID" value="TuG1812G0700000960.01"/>
</dbReference>
<dbReference type="Gramene" id="TuG1812G0700000960.01.T01">
    <property type="protein sequence ID" value="TuG1812G0700000960.01.T01.cds303211"/>
    <property type="gene ID" value="TuG1812G0700000960.01"/>
</dbReference>
<evidence type="ECO:0000256" key="1">
    <source>
        <dbReference type="SAM" id="MobiDB-lite"/>
    </source>
</evidence>
<protein>
    <submittedName>
        <fullName evidence="2">Uncharacterized protein</fullName>
    </submittedName>
</protein>
<name>A0A8R7QWR9_TRIUA</name>